<dbReference type="AlphaFoldDB" id="A0A432NSY9"/>
<evidence type="ECO:0000313" key="3">
    <source>
        <dbReference type="Proteomes" id="UP000278081"/>
    </source>
</evidence>
<accession>A0A432NSY9</accession>
<dbReference type="RefSeq" id="WP_126910407.1">
    <property type="nucleotide sequence ID" value="NZ_ML133765.1"/>
</dbReference>
<dbReference type="Proteomes" id="UP000278081">
    <property type="component" value="Unassembled WGS sequence"/>
</dbReference>
<dbReference type="GO" id="GO:0016020">
    <property type="term" value="C:membrane"/>
    <property type="evidence" value="ECO:0007669"/>
    <property type="project" value="InterPro"/>
</dbReference>
<organism evidence="2 3">
    <name type="scientific">Rhizobium chutanense</name>
    <dbReference type="NCBI Taxonomy" id="2035448"/>
    <lineage>
        <taxon>Bacteria</taxon>
        <taxon>Pseudomonadati</taxon>
        <taxon>Pseudomonadota</taxon>
        <taxon>Alphaproteobacteria</taxon>
        <taxon>Hyphomicrobiales</taxon>
        <taxon>Rhizobiaceae</taxon>
        <taxon>Rhizobium/Agrobacterium group</taxon>
        <taxon>Rhizobium</taxon>
    </lineage>
</organism>
<keyword evidence="1" id="KW-1133">Transmembrane helix</keyword>
<keyword evidence="1" id="KW-0472">Membrane</keyword>
<proteinExistence type="predicted"/>
<dbReference type="EMBL" id="RJTJ01000018">
    <property type="protein sequence ID" value="RUM02658.1"/>
    <property type="molecule type" value="Genomic_DNA"/>
</dbReference>
<keyword evidence="1" id="KW-0812">Transmembrane</keyword>
<gene>
    <name evidence="2" type="ORF">EFR84_19955</name>
</gene>
<reference evidence="2 3" key="1">
    <citation type="submission" date="2018-11" db="EMBL/GenBank/DDBJ databases">
        <title>Rhizobium chutanense sp. nov., isolated from root nodules of Phaseolus vulgaris in China.</title>
        <authorList>
            <person name="Huo Y."/>
        </authorList>
    </citation>
    <scope>NUCLEOTIDE SEQUENCE [LARGE SCALE GENOMIC DNA]</scope>
    <source>
        <strain evidence="2 3">C16</strain>
    </source>
</reference>
<evidence type="ECO:0000313" key="2">
    <source>
        <dbReference type="EMBL" id="RUM02658.1"/>
    </source>
</evidence>
<dbReference type="OrthoDB" id="9812349at2"/>
<sequence length="128" mass="14594">MSVPVTEFWFSWTIRRNRKSFMLAMLALFVIMVLVWLALIFFNPSRRSAEVIFLLFAVPNAICGYLLTGQRLRDFNVTGWLALLWLPVGMLEGPIRSAIWFGFLIVLCSVPGTAGENRYGFNPLDMEG</sequence>
<evidence type="ECO:0000256" key="1">
    <source>
        <dbReference type="SAM" id="Phobius"/>
    </source>
</evidence>
<feature type="transmembrane region" description="Helical" evidence="1">
    <location>
        <begin position="48"/>
        <end position="68"/>
    </location>
</feature>
<dbReference type="InterPro" id="IPR008523">
    <property type="entry name" value="DUF805"/>
</dbReference>
<comment type="caution">
    <text evidence="2">The sequence shown here is derived from an EMBL/GenBank/DDBJ whole genome shotgun (WGS) entry which is preliminary data.</text>
</comment>
<name>A0A432NSY9_9HYPH</name>
<feature type="transmembrane region" description="Helical" evidence="1">
    <location>
        <begin position="21"/>
        <end position="42"/>
    </location>
</feature>
<protein>
    <submittedName>
        <fullName evidence="2">DUF805 domain-containing protein</fullName>
    </submittedName>
</protein>
<dbReference type="Pfam" id="PF05656">
    <property type="entry name" value="DUF805"/>
    <property type="match status" value="1"/>
</dbReference>